<organism evidence="4 5">
    <name type="scientific">Nonomuraea helvata</name>
    <dbReference type="NCBI Taxonomy" id="37484"/>
    <lineage>
        <taxon>Bacteria</taxon>
        <taxon>Bacillati</taxon>
        <taxon>Actinomycetota</taxon>
        <taxon>Actinomycetes</taxon>
        <taxon>Streptosporangiales</taxon>
        <taxon>Streptosporangiaceae</taxon>
        <taxon>Nonomuraea</taxon>
    </lineage>
</organism>
<dbReference type="PANTHER" id="PTHR30349:SF64">
    <property type="entry name" value="PROPHAGE INTEGRASE INTD-RELATED"/>
    <property type="match status" value="1"/>
</dbReference>
<feature type="region of interest" description="Disordered" evidence="2">
    <location>
        <begin position="210"/>
        <end position="229"/>
    </location>
</feature>
<dbReference type="PANTHER" id="PTHR30349">
    <property type="entry name" value="PHAGE INTEGRASE-RELATED"/>
    <property type="match status" value="1"/>
</dbReference>
<accession>A0ABV5S9X6</accession>
<dbReference type="RefSeq" id="WP_344998082.1">
    <property type="nucleotide sequence ID" value="NZ_BAAAXV010000009.1"/>
</dbReference>
<dbReference type="Pfam" id="PF00589">
    <property type="entry name" value="Phage_integrase"/>
    <property type="match status" value="1"/>
</dbReference>
<dbReference type="Gene3D" id="1.10.443.10">
    <property type="entry name" value="Intergrase catalytic core"/>
    <property type="match status" value="1"/>
</dbReference>
<name>A0ABV5S9X6_9ACTN</name>
<dbReference type="InterPro" id="IPR050090">
    <property type="entry name" value="Tyrosine_recombinase_XerCD"/>
</dbReference>
<gene>
    <name evidence="4" type="ORF">ACFFSA_35890</name>
</gene>
<dbReference type="EMBL" id="JBHMBW010000046">
    <property type="protein sequence ID" value="MFB9628491.1"/>
    <property type="molecule type" value="Genomic_DNA"/>
</dbReference>
<proteinExistence type="predicted"/>
<keyword evidence="5" id="KW-1185">Reference proteome</keyword>
<dbReference type="PROSITE" id="PS51898">
    <property type="entry name" value="TYR_RECOMBINASE"/>
    <property type="match status" value="1"/>
</dbReference>
<evidence type="ECO:0000313" key="4">
    <source>
        <dbReference type="EMBL" id="MFB9628491.1"/>
    </source>
</evidence>
<evidence type="ECO:0000313" key="5">
    <source>
        <dbReference type="Proteomes" id="UP001589532"/>
    </source>
</evidence>
<evidence type="ECO:0000259" key="3">
    <source>
        <dbReference type="PROSITE" id="PS51898"/>
    </source>
</evidence>
<evidence type="ECO:0000256" key="2">
    <source>
        <dbReference type="SAM" id="MobiDB-lite"/>
    </source>
</evidence>
<dbReference type="SUPFAM" id="SSF56349">
    <property type="entry name" value="DNA breaking-rejoining enzymes"/>
    <property type="match status" value="1"/>
</dbReference>
<dbReference type="Proteomes" id="UP001589532">
    <property type="component" value="Unassembled WGS sequence"/>
</dbReference>
<comment type="caution">
    <text evidence="4">The sequence shown here is derived from an EMBL/GenBank/DDBJ whole genome shotgun (WGS) entry which is preliminary data.</text>
</comment>
<protein>
    <submittedName>
        <fullName evidence="4">Site-specific integrase</fullName>
    </submittedName>
</protein>
<evidence type="ECO:0000256" key="1">
    <source>
        <dbReference type="ARBA" id="ARBA00023172"/>
    </source>
</evidence>
<feature type="domain" description="Tyr recombinase" evidence="3">
    <location>
        <begin position="4"/>
        <end position="207"/>
    </location>
</feature>
<dbReference type="InterPro" id="IPR013762">
    <property type="entry name" value="Integrase-like_cat_sf"/>
</dbReference>
<sequence>MRTYPEIFLTRAAAERALWKMVMEGKADATQDRRFRAMVLLATFASLRWGEVSALRRMDVDLEARTVRVRVAFVERSAGGLVLGPPKSEAGRRTVGIPQSIVPILREHMDTYVQDEPGALMFPAAKGGPIRRSGFNIRTRWVDVVTEMGLTGLHFHDLRHTGNMLAAESGAGLKDLMARMGHDNVRAAMIYQHAVRGADEAITNAIDRQLEARDDDGDEGTTGALVPTG</sequence>
<dbReference type="InterPro" id="IPR002104">
    <property type="entry name" value="Integrase_catalytic"/>
</dbReference>
<dbReference type="CDD" id="cd01189">
    <property type="entry name" value="INT_ICEBs1_C_like"/>
    <property type="match status" value="1"/>
</dbReference>
<keyword evidence="1" id="KW-0233">DNA recombination</keyword>
<dbReference type="InterPro" id="IPR011010">
    <property type="entry name" value="DNA_brk_join_enz"/>
</dbReference>
<reference evidence="4 5" key="1">
    <citation type="submission" date="2024-09" db="EMBL/GenBank/DDBJ databases">
        <authorList>
            <person name="Sun Q."/>
            <person name="Mori K."/>
        </authorList>
    </citation>
    <scope>NUCLEOTIDE SEQUENCE [LARGE SCALE GENOMIC DNA]</scope>
    <source>
        <strain evidence="4 5">JCM 3143</strain>
    </source>
</reference>